<dbReference type="STRING" id="1004.SAMN05661012_05816"/>
<gene>
    <name evidence="1" type="ORF">SAMN05661012_05816</name>
</gene>
<sequence length="101" mass="12040">MRSSIFLVIVIFSFACSCAIFKRSANSKLGIRFKDNFRVLDSVVNENPMKNKYFNCPMQIKFMEEYTGIPADGEGTLIGRIWFSKKTWEAWHRWYNKHYRK</sequence>
<dbReference type="AlphaFoldDB" id="A0A1K1SNP0"/>
<name>A0A1K1SNP0_9BACT</name>
<evidence type="ECO:0000313" key="2">
    <source>
        <dbReference type="Proteomes" id="UP000183788"/>
    </source>
</evidence>
<accession>A0A1K1SNP0</accession>
<dbReference type="PROSITE" id="PS51257">
    <property type="entry name" value="PROKAR_LIPOPROTEIN"/>
    <property type="match status" value="1"/>
</dbReference>
<protein>
    <recommendedName>
        <fullName evidence="3">Lipoprotein</fullName>
    </recommendedName>
</protein>
<dbReference type="EMBL" id="FPIZ01000027">
    <property type="protein sequence ID" value="SFW85906.1"/>
    <property type="molecule type" value="Genomic_DNA"/>
</dbReference>
<evidence type="ECO:0008006" key="3">
    <source>
        <dbReference type="Google" id="ProtNLM"/>
    </source>
</evidence>
<proteinExistence type="predicted"/>
<dbReference type="Proteomes" id="UP000183788">
    <property type="component" value="Unassembled WGS sequence"/>
</dbReference>
<organism evidence="1 2">
    <name type="scientific">Chitinophaga sancti</name>
    <dbReference type="NCBI Taxonomy" id="1004"/>
    <lineage>
        <taxon>Bacteria</taxon>
        <taxon>Pseudomonadati</taxon>
        <taxon>Bacteroidota</taxon>
        <taxon>Chitinophagia</taxon>
        <taxon>Chitinophagales</taxon>
        <taxon>Chitinophagaceae</taxon>
        <taxon>Chitinophaga</taxon>
    </lineage>
</organism>
<evidence type="ECO:0000313" key="1">
    <source>
        <dbReference type="EMBL" id="SFW85906.1"/>
    </source>
</evidence>
<reference evidence="1 2" key="1">
    <citation type="submission" date="2016-11" db="EMBL/GenBank/DDBJ databases">
        <authorList>
            <person name="Jaros S."/>
            <person name="Januszkiewicz K."/>
            <person name="Wedrychowicz H."/>
        </authorList>
    </citation>
    <scope>NUCLEOTIDE SEQUENCE [LARGE SCALE GENOMIC DNA]</scope>
    <source>
        <strain evidence="1 2">DSM 784</strain>
    </source>
</reference>